<evidence type="ECO:0000256" key="1">
    <source>
        <dbReference type="SAM" id="Coils"/>
    </source>
</evidence>
<accession>A0A060ZEA3</accession>
<evidence type="ECO:0000256" key="2">
    <source>
        <dbReference type="SAM" id="Phobius"/>
    </source>
</evidence>
<evidence type="ECO:0000313" key="5">
    <source>
        <dbReference type="Proteomes" id="UP000756710"/>
    </source>
</evidence>
<keyword evidence="2" id="KW-1133">Transmembrane helix</keyword>
<keyword evidence="5" id="KW-1185">Reference proteome</keyword>
<keyword evidence="2" id="KW-0812">Transmembrane</keyword>
<reference evidence="4 5" key="2">
    <citation type="submission" date="2021-03" db="EMBL/GenBank/DDBJ databases">
        <title>Genomic Encyclopedia of Type Strains, Phase IV (KMG-IV): sequencing the most valuable type-strain genomes for metagenomic binning, comparative biology and taxonomic classification.</title>
        <authorList>
            <person name="Goeker M."/>
        </authorList>
    </citation>
    <scope>NUCLEOTIDE SEQUENCE [LARGE SCALE GENOMIC DNA]</scope>
    <source>
        <strain evidence="4 5">DSM 41954</strain>
    </source>
</reference>
<protein>
    <recommendedName>
        <fullName evidence="6">Cytochrome C oxidase subunit I</fullName>
    </recommendedName>
</protein>
<feature type="transmembrane region" description="Helical" evidence="2">
    <location>
        <begin position="95"/>
        <end position="116"/>
    </location>
</feature>
<dbReference type="AlphaFoldDB" id="A0A060ZEA3"/>
<proteinExistence type="predicted"/>
<evidence type="ECO:0000313" key="3">
    <source>
        <dbReference type="EMBL" id="CDR03740.1"/>
    </source>
</evidence>
<dbReference type="EMBL" id="JAGGLR010000007">
    <property type="protein sequence ID" value="MBP2061926.1"/>
    <property type="molecule type" value="Genomic_DNA"/>
</dbReference>
<gene>
    <name evidence="4" type="ORF">J2Z30_002942</name>
    <name evidence="3" type="ORF">SIRAN1348</name>
</gene>
<sequence>MSMARAAEPPGIAAGINQIEGYLLLQGERDAARERARRLTGRLDWLTSAQRAEVERVYIQDQLAVTEQTLRTVVRRCEELRAEYQEVYRTLRRRLLLACLLGAAALAGGVAAALTVR</sequence>
<reference evidence="3" key="1">
    <citation type="submission" date="2014-05" db="EMBL/GenBank/DDBJ databases">
        <authorList>
            <person name="Horn Fabian"/>
        </authorList>
    </citation>
    <scope>NUCLEOTIDE SEQUENCE</scope>
</reference>
<organism evidence="3">
    <name type="scientific">Streptomyces iranensis</name>
    <dbReference type="NCBI Taxonomy" id="576784"/>
    <lineage>
        <taxon>Bacteria</taxon>
        <taxon>Bacillati</taxon>
        <taxon>Actinomycetota</taxon>
        <taxon>Actinomycetes</taxon>
        <taxon>Kitasatosporales</taxon>
        <taxon>Streptomycetaceae</taxon>
        <taxon>Streptomyces</taxon>
        <taxon>Streptomyces violaceusniger group</taxon>
    </lineage>
</organism>
<dbReference type="Proteomes" id="UP000756710">
    <property type="component" value="Unassembled WGS sequence"/>
</dbReference>
<keyword evidence="2" id="KW-0472">Membrane</keyword>
<keyword evidence="1" id="KW-0175">Coiled coil</keyword>
<dbReference type="HOGENOM" id="CLU_148719_1_0_11"/>
<evidence type="ECO:0008006" key="6">
    <source>
        <dbReference type="Google" id="ProtNLM"/>
    </source>
</evidence>
<feature type="coiled-coil region" evidence="1">
    <location>
        <begin position="63"/>
        <end position="94"/>
    </location>
</feature>
<evidence type="ECO:0000313" key="4">
    <source>
        <dbReference type="EMBL" id="MBP2061926.1"/>
    </source>
</evidence>
<name>A0A060ZEA3_9ACTN</name>
<dbReference type="EMBL" id="LK022848">
    <property type="protein sequence ID" value="CDR03740.1"/>
    <property type="molecule type" value="Genomic_DNA"/>
</dbReference>